<evidence type="ECO:0000256" key="11">
    <source>
        <dbReference type="ARBA" id="ARBA00023268"/>
    </source>
</evidence>
<sequence length="534" mass="55315">MPVPARVPPSILDKIVAQRRIDVAAAMAAVPEAELRARIASRAPANDFRATLRAAAPLAVLAEFKKASPSKGDIAAGLDAPRQALAYALAGACTISVLTEPTWFKGSLADLENVRSALEGATLSPGVCALRKDFLIDEYMLLEARAHGADTALLIVAILTPEELVRLMAASRALGMEPLVEVNTEAEMQIALDAGAAVIGVNNRNLHTFEVDMGTTGRLAAMIPEHADVQLLALSGVATRQDALDLAATGACGVLVGESLMRAPSPGALVRSLLGQPPPAALCKVCGVRDPESARVAAESGADLLGMIFAPSKRRVTEAEAQAIVAAVRTARPRSAGWKLPANPPVSPSERDADGGTDAARWLDVSQGLLALGARCGGPLTVGVFVNATADEMNATAERVGLDLIQLHGAEGWAMASQLNRPAIRVVHMDDTVNAADVCAQLQGGLASAVLLDSKGGGTGTTFNWAVGCEVHAQVPFILAGGLTPLNVEEAVRQVRPWCVDVSSGIETDGVKDHEKIRAFVSAGRSGLSDGAQA</sequence>
<dbReference type="CDD" id="cd00331">
    <property type="entry name" value="IGPS"/>
    <property type="match status" value="1"/>
</dbReference>
<dbReference type="InterPro" id="IPR001468">
    <property type="entry name" value="Indole-3-GlycerolPSynthase_CS"/>
</dbReference>
<dbReference type="SUPFAM" id="SSF51366">
    <property type="entry name" value="Ribulose-phoshate binding barrel"/>
    <property type="match status" value="2"/>
</dbReference>
<dbReference type="InterPro" id="IPR013798">
    <property type="entry name" value="Indole-3-glycerol_P_synth_dom"/>
</dbReference>
<evidence type="ECO:0000256" key="10">
    <source>
        <dbReference type="ARBA" id="ARBA00023239"/>
    </source>
</evidence>
<keyword evidence="7" id="KW-0822">Tryptophan biosynthesis</keyword>
<proteinExistence type="inferred from homology"/>
<dbReference type="Pfam" id="PF00697">
    <property type="entry name" value="PRAI"/>
    <property type="match status" value="1"/>
</dbReference>
<evidence type="ECO:0000256" key="5">
    <source>
        <dbReference type="ARBA" id="ARBA00022605"/>
    </source>
</evidence>
<evidence type="ECO:0000256" key="12">
    <source>
        <dbReference type="SAM" id="MobiDB-lite"/>
    </source>
</evidence>
<dbReference type="PROSITE" id="PS00614">
    <property type="entry name" value="IGPS"/>
    <property type="match status" value="1"/>
</dbReference>
<feature type="domain" description="Indole-3-glycerol phosphate synthase" evidence="13">
    <location>
        <begin position="12"/>
        <end position="273"/>
    </location>
</feature>
<dbReference type="Gene3D" id="3.20.20.70">
    <property type="entry name" value="Aldolase class I"/>
    <property type="match status" value="2"/>
</dbReference>
<dbReference type="InterPro" id="IPR011060">
    <property type="entry name" value="RibuloseP-bd_barrel"/>
</dbReference>
<evidence type="ECO:0000259" key="13">
    <source>
        <dbReference type="Pfam" id="PF00218"/>
    </source>
</evidence>
<evidence type="ECO:0000256" key="9">
    <source>
        <dbReference type="ARBA" id="ARBA00023235"/>
    </source>
</evidence>
<evidence type="ECO:0000259" key="14">
    <source>
        <dbReference type="Pfam" id="PF00697"/>
    </source>
</evidence>
<evidence type="ECO:0000256" key="6">
    <source>
        <dbReference type="ARBA" id="ARBA00022793"/>
    </source>
</evidence>
<keyword evidence="5" id="KW-0028">Amino-acid biosynthesis</keyword>
<feature type="domain" description="N-(5'phosphoribosyl) anthranilate isomerase (PRAI)" evidence="14">
    <location>
        <begin position="379"/>
        <end position="522"/>
    </location>
</feature>
<dbReference type="HAMAP" id="MF_00135">
    <property type="entry name" value="PRAI"/>
    <property type="match status" value="1"/>
</dbReference>
<comment type="caution">
    <text evidence="15">The sequence shown here is derived from an EMBL/GenBank/DDBJ whole genome shotgun (WGS) entry which is preliminary data.</text>
</comment>
<dbReference type="GO" id="GO:0000162">
    <property type="term" value="P:L-tryptophan biosynthetic process"/>
    <property type="evidence" value="ECO:0007669"/>
    <property type="project" value="UniProtKB-UniPathway"/>
</dbReference>
<dbReference type="Proteomes" id="UP000037460">
    <property type="component" value="Unassembled WGS sequence"/>
</dbReference>
<dbReference type="CDD" id="cd00405">
    <property type="entry name" value="PRAI"/>
    <property type="match status" value="1"/>
</dbReference>
<evidence type="ECO:0000256" key="7">
    <source>
        <dbReference type="ARBA" id="ARBA00022822"/>
    </source>
</evidence>
<dbReference type="FunFam" id="3.20.20.70:FF:000024">
    <property type="entry name" value="Indole-3-glycerol phosphate synthase"/>
    <property type="match status" value="1"/>
</dbReference>
<keyword evidence="10" id="KW-0456">Lyase</keyword>
<comment type="catalytic activity">
    <reaction evidence="1">
        <text>N-(5-phospho-beta-D-ribosyl)anthranilate = 1-(2-carboxyphenylamino)-1-deoxy-D-ribulose 5-phosphate</text>
        <dbReference type="Rhea" id="RHEA:21540"/>
        <dbReference type="ChEBI" id="CHEBI:18277"/>
        <dbReference type="ChEBI" id="CHEBI:58613"/>
        <dbReference type="EC" id="5.3.1.24"/>
    </reaction>
</comment>
<dbReference type="Pfam" id="PF00218">
    <property type="entry name" value="IGPS"/>
    <property type="match status" value="1"/>
</dbReference>
<dbReference type="InterPro" id="IPR001240">
    <property type="entry name" value="PRAI_dom"/>
</dbReference>
<keyword evidence="8" id="KW-0057">Aromatic amino acid biosynthesis</keyword>
<gene>
    <name evidence="15" type="ORF">Ctob_009191</name>
</gene>
<comment type="catalytic activity">
    <reaction evidence="2">
        <text>1-(2-carboxyphenylamino)-1-deoxy-D-ribulose 5-phosphate + H(+) = (1S,2R)-1-C-(indol-3-yl)glycerol 3-phosphate + CO2 + H2O</text>
        <dbReference type="Rhea" id="RHEA:23476"/>
        <dbReference type="ChEBI" id="CHEBI:15377"/>
        <dbReference type="ChEBI" id="CHEBI:15378"/>
        <dbReference type="ChEBI" id="CHEBI:16526"/>
        <dbReference type="ChEBI" id="CHEBI:58613"/>
        <dbReference type="ChEBI" id="CHEBI:58866"/>
        <dbReference type="EC" id="4.1.1.48"/>
    </reaction>
</comment>
<keyword evidence="11" id="KW-0511">Multifunctional enzyme</keyword>
<evidence type="ECO:0000256" key="4">
    <source>
        <dbReference type="ARBA" id="ARBA00004696"/>
    </source>
</evidence>
<evidence type="ECO:0000313" key="15">
    <source>
        <dbReference type="EMBL" id="KOO24560.1"/>
    </source>
</evidence>
<dbReference type="GO" id="GO:0004640">
    <property type="term" value="F:phosphoribosylanthranilate isomerase activity"/>
    <property type="evidence" value="ECO:0007669"/>
    <property type="project" value="UniProtKB-EC"/>
</dbReference>
<comment type="pathway">
    <text evidence="4">Amino-acid biosynthesis; L-tryptophan biosynthesis; L-tryptophan from chorismate: step 4/5.</text>
</comment>
<evidence type="ECO:0000313" key="16">
    <source>
        <dbReference type="Proteomes" id="UP000037460"/>
    </source>
</evidence>
<comment type="pathway">
    <text evidence="3">Amino-acid biosynthesis; L-tryptophan biosynthesis; L-tryptophan from chorismate: step 3/5.</text>
</comment>
<evidence type="ECO:0000256" key="2">
    <source>
        <dbReference type="ARBA" id="ARBA00001633"/>
    </source>
</evidence>
<keyword evidence="16" id="KW-1185">Reference proteome</keyword>
<dbReference type="InterPro" id="IPR013785">
    <property type="entry name" value="Aldolase_TIM"/>
</dbReference>
<feature type="region of interest" description="Disordered" evidence="12">
    <location>
        <begin position="336"/>
        <end position="357"/>
    </location>
</feature>
<protein>
    <submittedName>
        <fullName evidence="15">Anthranilate synthase component 2</fullName>
    </submittedName>
</protein>
<evidence type="ECO:0000256" key="1">
    <source>
        <dbReference type="ARBA" id="ARBA00001164"/>
    </source>
</evidence>
<keyword evidence="9" id="KW-0413">Isomerase</keyword>
<dbReference type="InterPro" id="IPR045186">
    <property type="entry name" value="Indole-3-glycerol_P_synth"/>
</dbReference>
<dbReference type="PANTHER" id="PTHR22854:SF2">
    <property type="entry name" value="INDOLE-3-GLYCEROL-PHOSPHATE SYNTHASE"/>
    <property type="match status" value="1"/>
</dbReference>
<organism evidence="15 16">
    <name type="scientific">Chrysochromulina tobinii</name>
    <dbReference type="NCBI Taxonomy" id="1460289"/>
    <lineage>
        <taxon>Eukaryota</taxon>
        <taxon>Haptista</taxon>
        <taxon>Haptophyta</taxon>
        <taxon>Prymnesiophyceae</taxon>
        <taxon>Prymnesiales</taxon>
        <taxon>Chrysochromulinaceae</taxon>
        <taxon>Chrysochromulina</taxon>
    </lineage>
</organism>
<dbReference type="PANTHER" id="PTHR22854">
    <property type="entry name" value="TRYPTOPHAN BIOSYNTHESIS PROTEIN"/>
    <property type="match status" value="1"/>
</dbReference>
<accession>A0A0M0JDL9</accession>
<dbReference type="OrthoDB" id="524799at2759"/>
<dbReference type="EMBL" id="JWZX01003081">
    <property type="protein sequence ID" value="KOO24560.1"/>
    <property type="molecule type" value="Genomic_DNA"/>
</dbReference>
<evidence type="ECO:0000256" key="3">
    <source>
        <dbReference type="ARBA" id="ARBA00004664"/>
    </source>
</evidence>
<reference evidence="16" key="1">
    <citation type="journal article" date="2015" name="PLoS Genet.">
        <title>Genome Sequence and Transcriptome Analyses of Chrysochromulina tobin: Metabolic Tools for Enhanced Algal Fitness in the Prominent Order Prymnesiales (Haptophyceae).</title>
        <authorList>
            <person name="Hovde B.T."/>
            <person name="Deodato C.R."/>
            <person name="Hunsperger H.M."/>
            <person name="Ryken S.A."/>
            <person name="Yost W."/>
            <person name="Jha R.K."/>
            <person name="Patterson J."/>
            <person name="Monnat R.J. Jr."/>
            <person name="Barlow S.B."/>
            <person name="Starkenburg S.R."/>
            <person name="Cattolico R.A."/>
        </authorList>
    </citation>
    <scope>NUCLEOTIDE SEQUENCE</scope>
    <source>
        <strain evidence="16">CCMP291</strain>
    </source>
</reference>
<dbReference type="UniPathway" id="UPA00035">
    <property type="reaction ID" value="UER00042"/>
</dbReference>
<evidence type="ECO:0000256" key="8">
    <source>
        <dbReference type="ARBA" id="ARBA00023141"/>
    </source>
</evidence>
<dbReference type="GO" id="GO:0004425">
    <property type="term" value="F:indole-3-glycerol-phosphate synthase activity"/>
    <property type="evidence" value="ECO:0007669"/>
    <property type="project" value="UniProtKB-EC"/>
</dbReference>
<name>A0A0M0JDL9_9EUKA</name>
<keyword evidence="6" id="KW-0210">Decarboxylase</keyword>
<dbReference type="AlphaFoldDB" id="A0A0M0JDL9"/>